<protein>
    <submittedName>
        <fullName evidence="1">Uncharacterized protein</fullName>
    </submittedName>
</protein>
<organism evidence="1">
    <name type="scientific">marine metagenome</name>
    <dbReference type="NCBI Taxonomy" id="408172"/>
    <lineage>
        <taxon>unclassified sequences</taxon>
        <taxon>metagenomes</taxon>
        <taxon>ecological metagenomes</taxon>
    </lineage>
</organism>
<accession>A0A381U472</accession>
<proteinExistence type="predicted"/>
<dbReference type="InterPro" id="IPR027417">
    <property type="entry name" value="P-loop_NTPase"/>
</dbReference>
<evidence type="ECO:0000313" key="1">
    <source>
        <dbReference type="EMBL" id="SVA22929.1"/>
    </source>
</evidence>
<name>A0A381U472_9ZZZZ</name>
<gene>
    <name evidence="1" type="ORF">METZ01_LOCUS75783</name>
</gene>
<feature type="non-terminal residue" evidence="1">
    <location>
        <position position="149"/>
    </location>
</feature>
<dbReference type="SUPFAM" id="SSF52540">
    <property type="entry name" value="P-loop containing nucleoside triphosphate hydrolases"/>
    <property type="match status" value="1"/>
</dbReference>
<dbReference type="Gene3D" id="3.40.50.11180">
    <property type="match status" value="1"/>
</dbReference>
<reference evidence="1" key="1">
    <citation type="submission" date="2018-05" db="EMBL/GenBank/DDBJ databases">
        <authorList>
            <person name="Lanie J.A."/>
            <person name="Ng W.-L."/>
            <person name="Kazmierczak K.M."/>
            <person name="Andrzejewski T.M."/>
            <person name="Davidsen T.M."/>
            <person name="Wayne K.J."/>
            <person name="Tettelin H."/>
            <person name="Glass J.I."/>
            <person name="Rusch D."/>
            <person name="Podicherti R."/>
            <person name="Tsui H.-C.T."/>
            <person name="Winkler M.E."/>
        </authorList>
    </citation>
    <scope>NUCLEOTIDE SEQUENCE</scope>
</reference>
<sequence length="149" mass="16567">MESGVLAILGSLSNILEKTPGFMSLAKRMTQRRHTPVRLPPGAKPLFIAALWKHLKRPFLIVTSSGDESRKLSEQIGTYLENDSHVSIFTETNLTPYERLWADNSTSNDRLTVLTSLMSSDHKYPPLIVTSIGGLTFKTISKTVLKSHS</sequence>
<dbReference type="EMBL" id="UINC01005688">
    <property type="protein sequence ID" value="SVA22929.1"/>
    <property type="molecule type" value="Genomic_DNA"/>
</dbReference>
<dbReference type="AlphaFoldDB" id="A0A381U472"/>